<organism evidence="1 2">
    <name type="scientific">Onchocerca volvulus</name>
    <dbReference type="NCBI Taxonomy" id="6282"/>
    <lineage>
        <taxon>Eukaryota</taxon>
        <taxon>Metazoa</taxon>
        <taxon>Ecdysozoa</taxon>
        <taxon>Nematoda</taxon>
        <taxon>Chromadorea</taxon>
        <taxon>Rhabditida</taxon>
        <taxon>Spirurina</taxon>
        <taxon>Spiruromorpha</taxon>
        <taxon>Filarioidea</taxon>
        <taxon>Onchocercidae</taxon>
        <taxon>Onchocerca</taxon>
    </lineage>
</organism>
<evidence type="ECO:0000313" key="1">
    <source>
        <dbReference type="EnsemblMetazoa" id="OVOC2931.1"/>
    </source>
</evidence>
<name>A0A8R1XST6_ONCVO</name>
<protein>
    <submittedName>
        <fullName evidence="1">Uncharacterized protein</fullName>
    </submittedName>
</protein>
<dbReference type="Proteomes" id="UP000024404">
    <property type="component" value="Unassembled WGS sequence"/>
</dbReference>
<accession>A0A8R1XST6</accession>
<proteinExistence type="predicted"/>
<evidence type="ECO:0000313" key="2">
    <source>
        <dbReference type="Proteomes" id="UP000024404"/>
    </source>
</evidence>
<dbReference type="EMBL" id="CMVM020000076">
    <property type="status" value="NOT_ANNOTATED_CDS"/>
    <property type="molecule type" value="Genomic_DNA"/>
</dbReference>
<dbReference type="EnsemblMetazoa" id="OVOC2931.1">
    <property type="protein sequence ID" value="OVOC2931.1"/>
    <property type="gene ID" value="WBGene00239740"/>
</dbReference>
<reference evidence="2" key="1">
    <citation type="submission" date="2013-10" db="EMBL/GenBank/DDBJ databases">
        <title>Genome sequencing of Onchocerca volvulus.</title>
        <authorList>
            <person name="Cotton J."/>
            <person name="Tsai J."/>
            <person name="Stanley E."/>
            <person name="Tracey A."/>
            <person name="Holroyd N."/>
            <person name="Lustigman S."/>
            <person name="Berriman M."/>
        </authorList>
    </citation>
    <scope>NUCLEOTIDE SEQUENCE</scope>
</reference>
<reference evidence="1" key="2">
    <citation type="submission" date="2022-06" db="UniProtKB">
        <authorList>
            <consortium name="EnsemblMetazoa"/>
        </authorList>
    </citation>
    <scope>IDENTIFICATION</scope>
</reference>
<sequence length="39" mass="4492">MSFVDGRWLSPDLYYCSERGASFIIFNRSTPTLTITCSR</sequence>
<keyword evidence="2" id="KW-1185">Reference proteome</keyword>
<dbReference type="AlphaFoldDB" id="A0A8R1XST6"/>